<dbReference type="EMBL" id="GDKF01000162">
    <property type="protein sequence ID" value="JAT78460.1"/>
    <property type="molecule type" value="Transcribed_RNA"/>
</dbReference>
<feature type="compositionally biased region" description="Low complexity" evidence="1">
    <location>
        <begin position="430"/>
        <end position="458"/>
    </location>
</feature>
<feature type="compositionally biased region" description="Low complexity" evidence="1">
    <location>
        <begin position="211"/>
        <end position="220"/>
    </location>
</feature>
<feature type="region of interest" description="Disordered" evidence="1">
    <location>
        <begin position="623"/>
        <end position="654"/>
    </location>
</feature>
<feature type="region of interest" description="Disordered" evidence="1">
    <location>
        <begin position="333"/>
        <end position="458"/>
    </location>
</feature>
<feature type="compositionally biased region" description="Gly residues" evidence="1">
    <location>
        <begin position="335"/>
        <end position="359"/>
    </location>
</feature>
<dbReference type="InterPro" id="IPR041337">
    <property type="entry name" value="hnRNP_Q_AcD"/>
</dbReference>
<evidence type="ECO:0000256" key="1">
    <source>
        <dbReference type="SAM" id="MobiDB-lite"/>
    </source>
</evidence>
<feature type="compositionally biased region" description="Basic and acidic residues" evidence="1">
    <location>
        <begin position="89"/>
        <end position="105"/>
    </location>
</feature>
<reference evidence="3" key="1">
    <citation type="submission" date="2015-08" db="EMBL/GenBank/DDBJ databases">
        <authorList>
            <person name="Babu N.S."/>
            <person name="Beckwith C.J."/>
            <person name="Beseler K.G."/>
            <person name="Brison A."/>
            <person name="Carone J.V."/>
            <person name="Caskin T.P."/>
            <person name="Diamond M."/>
            <person name="Durham M.E."/>
            <person name="Foxe J.M."/>
            <person name="Go M."/>
            <person name="Henderson B.A."/>
            <person name="Jones I.B."/>
            <person name="McGettigan J.A."/>
            <person name="Micheletti S.J."/>
            <person name="Nasrallah M.E."/>
            <person name="Ortiz D."/>
            <person name="Piller C.R."/>
            <person name="Privatt S.R."/>
            <person name="Schneider S.L."/>
            <person name="Sharp S."/>
            <person name="Smith T.C."/>
            <person name="Stanton J.D."/>
            <person name="Ullery H.E."/>
            <person name="Wilson R.J."/>
            <person name="Serrano M.G."/>
            <person name="Buck G."/>
            <person name="Lee V."/>
            <person name="Wang Y."/>
            <person name="Carvalho R."/>
            <person name="Voegtly L."/>
            <person name="Shi R."/>
            <person name="Duckworth R."/>
            <person name="Johnson A."/>
            <person name="Loviza R."/>
            <person name="Walstead R."/>
            <person name="Shah Z."/>
            <person name="Kiflezghi M."/>
            <person name="Wade K."/>
            <person name="Ball S.L."/>
            <person name="Bradley K.W."/>
            <person name="Asai D.J."/>
            <person name="Bowman C.A."/>
            <person name="Russell D.A."/>
            <person name="Pope W.H."/>
            <person name="Jacobs-Sera D."/>
            <person name="Hendrix R.W."/>
            <person name="Hatfull G.F."/>
        </authorList>
    </citation>
    <scope>NUCLEOTIDE SEQUENCE</scope>
</reference>
<evidence type="ECO:0000313" key="3">
    <source>
        <dbReference type="EMBL" id="JAT78460.1"/>
    </source>
</evidence>
<name>A0A1D2AGX4_AUXPR</name>
<gene>
    <name evidence="3" type="ORF">g.30803</name>
</gene>
<feature type="region of interest" description="Disordered" evidence="1">
    <location>
        <begin position="196"/>
        <end position="220"/>
    </location>
</feature>
<proteinExistence type="predicted"/>
<feature type="compositionally biased region" description="Low complexity" evidence="1">
    <location>
        <begin position="378"/>
        <end position="402"/>
    </location>
</feature>
<organism evidence="3">
    <name type="scientific">Auxenochlorella protothecoides</name>
    <name type="common">Green microalga</name>
    <name type="synonym">Chlorella protothecoides</name>
    <dbReference type="NCBI Taxonomy" id="3075"/>
    <lineage>
        <taxon>Eukaryota</taxon>
        <taxon>Viridiplantae</taxon>
        <taxon>Chlorophyta</taxon>
        <taxon>core chlorophytes</taxon>
        <taxon>Trebouxiophyceae</taxon>
        <taxon>Chlorellales</taxon>
        <taxon>Chlorellaceae</taxon>
        <taxon>Auxenochlorella</taxon>
    </lineage>
</organism>
<accession>A0A1D2AGX4</accession>
<dbReference type="CDD" id="cd21039">
    <property type="entry name" value="NURR"/>
    <property type="match status" value="2"/>
</dbReference>
<sequence length="654" mass="65838">MPPGGRPGRLHPRVLDRLEDLYRNGAVQRRDLDERALDSLAQLPPTEAIESIDRLEQSVAGGRVRNPAAYLAGVLRRLPRDSGPPHSPGRGDRRDDRPDDRRDPASRLTPGAEAKLREVGVLSGPGALDDRSIAGLARLSPEMQYLVADTFSTRRLDGIRSMSAYFASHLSSVDRDVATGRLVPPTPAQLDAIEERLPPRGRPGEGWGGSAAAAAPAALDPTPRAPVVPAGLKHHGLEQLEWGVRVDEFHSLSPLAKYVHPAAALKLQQLWDAGNRLVSVLNDASFQCLAQLDAQAGVATVVETGEALRTLPPDDLVAANAVFASIAARHPRAVGGAGPGGAGSGGAGPVGAGPQGTGPQGSAATQPPRSAQPAGPGAPYHAQQQLAPYPAPGYQAPQTGPGPVAGGYAGGASQGYSGATAAPRPAPGMALPAGQAPAPSQQAGGYVPQPAYGAQQPPTAAGQAAAYAAGPGPVPYGSGAGAAPYGTGPAAAPYALGAGAAPYAAGAGAASYGSGPGAAPYAAGLGATAPYAAAPGAAAPYASAPGPTYSTGAVARLPPSLQAQLAALVVKSGGFLRVDHFNDGLVDMLLDMGEASAAGVLSRLGMRDLSMVRNMPGYIYGALRQPPTDAPPTGAPSRGLEAGGRGGGVRYRPY</sequence>
<feature type="compositionally biased region" description="Gly residues" evidence="1">
    <location>
        <begin position="403"/>
        <end position="413"/>
    </location>
</feature>
<protein>
    <recommendedName>
        <fullName evidence="2">Heterogeneous nuclear ribonucleoprotein Q acidic domain-containing protein</fullName>
    </recommendedName>
</protein>
<feature type="compositionally biased region" description="Gly residues" evidence="1">
    <location>
        <begin position="641"/>
        <end position="654"/>
    </location>
</feature>
<dbReference type="Pfam" id="PF18360">
    <property type="entry name" value="hnRNP_Q_AcD"/>
    <property type="match status" value="1"/>
</dbReference>
<evidence type="ECO:0000259" key="2">
    <source>
        <dbReference type="Pfam" id="PF18360"/>
    </source>
</evidence>
<feature type="region of interest" description="Disordered" evidence="1">
    <location>
        <begin position="74"/>
        <end position="112"/>
    </location>
</feature>
<feature type="domain" description="Heterogeneous nuclear ribonucleoprotein Q acidic" evidence="2">
    <location>
        <begin position="9"/>
        <end position="77"/>
    </location>
</feature>
<dbReference type="AlphaFoldDB" id="A0A1D2AGX4"/>